<dbReference type="Proteomes" id="UP000507222">
    <property type="component" value="Unassembled WGS sequence"/>
</dbReference>
<protein>
    <submittedName>
        <fullName evidence="1">Uncharacterized protein</fullName>
    </submittedName>
</protein>
<proteinExistence type="predicted"/>
<dbReference type="EMBL" id="CAEKDK010000005">
    <property type="protein sequence ID" value="CAB4279886.1"/>
    <property type="molecule type" value="Genomic_DNA"/>
</dbReference>
<accession>A0A6J5UTE2</accession>
<dbReference type="AlphaFoldDB" id="A0A6J5UTE2"/>
<reference evidence="1 2" key="1">
    <citation type="submission" date="2020-05" db="EMBL/GenBank/DDBJ databases">
        <authorList>
            <person name="Campoy J."/>
            <person name="Schneeberger K."/>
            <person name="Spophaly S."/>
        </authorList>
    </citation>
    <scope>NUCLEOTIDE SEQUENCE [LARGE SCALE GENOMIC DNA]</scope>
    <source>
        <strain evidence="1">PruArmRojPasFocal</strain>
    </source>
</reference>
<gene>
    <name evidence="1" type="ORF">CURHAP_LOCUS32549</name>
</gene>
<sequence length="191" mass="20945">MEHVGFEAQSAPILFAQNLLSSKPLCQPCLYHQASLSLHFSLSHHLSQLPSSQSSPKHQFMEHVVFAIETSLTEALCAPLPNLPLSLILSDRGSVCADPLCAKPPLRQTSLSTAPLSSNASLSLHFSLSHHLSQLPLSQETSRGIVPIARTIQQFCSISCRLAGNFWSSLHLPAVILPLSEVFQQQFCYFM</sequence>
<name>A0A6J5UTE2_PRUAR</name>
<evidence type="ECO:0000313" key="2">
    <source>
        <dbReference type="Proteomes" id="UP000507222"/>
    </source>
</evidence>
<evidence type="ECO:0000313" key="1">
    <source>
        <dbReference type="EMBL" id="CAB4279886.1"/>
    </source>
</evidence>
<organism evidence="1 2">
    <name type="scientific">Prunus armeniaca</name>
    <name type="common">Apricot</name>
    <name type="synonym">Armeniaca vulgaris</name>
    <dbReference type="NCBI Taxonomy" id="36596"/>
    <lineage>
        <taxon>Eukaryota</taxon>
        <taxon>Viridiplantae</taxon>
        <taxon>Streptophyta</taxon>
        <taxon>Embryophyta</taxon>
        <taxon>Tracheophyta</taxon>
        <taxon>Spermatophyta</taxon>
        <taxon>Magnoliopsida</taxon>
        <taxon>eudicotyledons</taxon>
        <taxon>Gunneridae</taxon>
        <taxon>Pentapetalae</taxon>
        <taxon>rosids</taxon>
        <taxon>fabids</taxon>
        <taxon>Rosales</taxon>
        <taxon>Rosaceae</taxon>
        <taxon>Amygdaloideae</taxon>
        <taxon>Amygdaleae</taxon>
        <taxon>Prunus</taxon>
    </lineage>
</organism>